<organism evidence="1 2">
    <name type="scientific">Actinomadura adrarensis</name>
    <dbReference type="NCBI Taxonomy" id="1819600"/>
    <lineage>
        <taxon>Bacteria</taxon>
        <taxon>Bacillati</taxon>
        <taxon>Actinomycetota</taxon>
        <taxon>Actinomycetes</taxon>
        <taxon>Streptosporangiales</taxon>
        <taxon>Thermomonosporaceae</taxon>
        <taxon>Actinomadura</taxon>
    </lineage>
</organism>
<reference evidence="2" key="1">
    <citation type="journal article" date="2019" name="Int. J. Syst. Evol. Microbiol.">
        <title>The Global Catalogue of Microorganisms (GCM) 10K type strain sequencing project: providing services to taxonomists for standard genome sequencing and annotation.</title>
        <authorList>
            <consortium name="The Broad Institute Genomics Platform"/>
            <consortium name="The Broad Institute Genome Sequencing Center for Infectious Disease"/>
            <person name="Wu L."/>
            <person name="Ma J."/>
        </authorList>
    </citation>
    <scope>NUCLEOTIDE SEQUENCE [LARGE SCALE GENOMIC DNA]</scope>
    <source>
        <strain evidence="2">JCM 31696</strain>
    </source>
</reference>
<evidence type="ECO:0000313" key="1">
    <source>
        <dbReference type="EMBL" id="MFD0855799.1"/>
    </source>
</evidence>
<protein>
    <submittedName>
        <fullName evidence="1">Uncharacterized protein</fullName>
    </submittedName>
</protein>
<dbReference type="Proteomes" id="UP001597083">
    <property type="component" value="Unassembled WGS sequence"/>
</dbReference>
<comment type="caution">
    <text evidence="1">The sequence shown here is derived from an EMBL/GenBank/DDBJ whole genome shotgun (WGS) entry which is preliminary data.</text>
</comment>
<accession>A0ABW3CQF6</accession>
<sequence length="70" mass="7827">TGHHRARMTADEIRTWLEAVIAGVRRERIPRPRLLTRGTGESVNAYHELLERAAAARPGFSGERVHGTDP</sequence>
<keyword evidence="2" id="KW-1185">Reference proteome</keyword>
<name>A0ABW3CQF6_9ACTN</name>
<dbReference type="EMBL" id="JBHTIR010003795">
    <property type="protein sequence ID" value="MFD0855799.1"/>
    <property type="molecule type" value="Genomic_DNA"/>
</dbReference>
<proteinExistence type="predicted"/>
<feature type="non-terminal residue" evidence="1">
    <location>
        <position position="1"/>
    </location>
</feature>
<gene>
    <name evidence="1" type="ORF">ACFQ07_26390</name>
</gene>
<evidence type="ECO:0000313" key="2">
    <source>
        <dbReference type="Proteomes" id="UP001597083"/>
    </source>
</evidence>